<organism evidence="2 3">
    <name type="scientific">Cinchona calisaya</name>
    <dbReference type="NCBI Taxonomy" id="153742"/>
    <lineage>
        <taxon>Eukaryota</taxon>
        <taxon>Viridiplantae</taxon>
        <taxon>Streptophyta</taxon>
        <taxon>Embryophyta</taxon>
        <taxon>Tracheophyta</taxon>
        <taxon>Spermatophyta</taxon>
        <taxon>Magnoliopsida</taxon>
        <taxon>eudicotyledons</taxon>
        <taxon>Gunneridae</taxon>
        <taxon>Pentapetalae</taxon>
        <taxon>asterids</taxon>
        <taxon>lamiids</taxon>
        <taxon>Gentianales</taxon>
        <taxon>Rubiaceae</taxon>
        <taxon>Cinchonoideae</taxon>
        <taxon>Cinchoneae</taxon>
        <taxon>Cinchona</taxon>
    </lineage>
</organism>
<dbReference type="PANTHER" id="PTHR37743:SF1">
    <property type="entry name" value="ARM REPEAT SUPERFAMILY PROTEIN"/>
    <property type="match status" value="1"/>
</dbReference>
<protein>
    <recommendedName>
        <fullName evidence="4">ARM repeat superfamily protein</fullName>
    </recommendedName>
</protein>
<dbReference type="Proteomes" id="UP001630127">
    <property type="component" value="Unassembled WGS sequence"/>
</dbReference>
<dbReference type="EMBL" id="JBJUIK010000003">
    <property type="protein sequence ID" value="KAL3533818.1"/>
    <property type="molecule type" value="Genomic_DNA"/>
</dbReference>
<name>A0ABD3ARM5_9GENT</name>
<evidence type="ECO:0008006" key="4">
    <source>
        <dbReference type="Google" id="ProtNLM"/>
    </source>
</evidence>
<reference evidence="2 3" key="1">
    <citation type="submission" date="2024-11" db="EMBL/GenBank/DDBJ databases">
        <title>A near-complete genome assembly of Cinchona calisaya.</title>
        <authorList>
            <person name="Lian D.C."/>
            <person name="Zhao X.W."/>
            <person name="Wei L."/>
        </authorList>
    </citation>
    <scope>NUCLEOTIDE SEQUENCE [LARGE SCALE GENOMIC DNA]</scope>
    <source>
        <tissue evidence="2">Nenye</tissue>
    </source>
</reference>
<evidence type="ECO:0000256" key="1">
    <source>
        <dbReference type="SAM" id="Phobius"/>
    </source>
</evidence>
<accession>A0ABD3ARM5</accession>
<comment type="caution">
    <text evidence="2">The sequence shown here is derived from an EMBL/GenBank/DDBJ whole genome shotgun (WGS) entry which is preliminary data.</text>
</comment>
<keyword evidence="1" id="KW-0472">Membrane</keyword>
<keyword evidence="1" id="KW-1133">Transmembrane helix</keyword>
<feature type="transmembrane region" description="Helical" evidence="1">
    <location>
        <begin position="7"/>
        <end position="25"/>
    </location>
</feature>
<sequence>MIQVVTFFLGFIEGAILLICLWLYFSTAESSTTSSSTSDIEAPRLSSPVAAGCSAITTAGSSIPSPCTEYSDIELSPSSLPPKPLIYPRLIKIDFDITRHSTNLNLKNVRKLAAELCGRIHPHILIPIVSSRLQCAAKSEDTMKMRACLFSICTSLLVRGKDSYYHPGMTAIRKMINTILSWPSVDRNDVLKAQHGCIDCLAWMMCAELEEIALETSVSTFVIGVLTSEDSDSISSGLGKWSKESETTMHLHFFSAWLMFSSVLVRRFQSLARSHWLRKFSHLSFAFMGAGCNQVLFSVVYHLKSAVLPYSYDLLKVALGSLRDGSEKVRLGGARLLASLMASDEAIVHSISGGLLEARTVLRSISASDCSVEVRQLCQKLLAY</sequence>
<evidence type="ECO:0000313" key="2">
    <source>
        <dbReference type="EMBL" id="KAL3533818.1"/>
    </source>
</evidence>
<dbReference type="SUPFAM" id="SSF48371">
    <property type="entry name" value="ARM repeat"/>
    <property type="match status" value="1"/>
</dbReference>
<evidence type="ECO:0000313" key="3">
    <source>
        <dbReference type="Proteomes" id="UP001630127"/>
    </source>
</evidence>
<keyword evidence="1" id="KW-0812">Transmembrane</keyword>
<proteinExistence type="predicted"/>
<keyword evidence="3" id="KW-1185">Reference proteome</keyword>
<dbReference type="InterPro" id="IPR016024">
    <property type="entry name" value="ARM-type_fold"/>
</dbReference>
<dbReference type="AlphaFoldDB" id="A0ABD3ARM5"/>
<dbReference type="PANTHER" id="PTHR37743">
    <property type="entry name" value="ARM REPEAT SUPERFAMILY PROTEIN"/>
    <property type="match status" value="1"/>
</dbReference>
<gene>
    <name evidence="2" type="ORF">ACH5RR_007339</name>
</gene>